<comment type="subcellular location">
    <subcellularLocation>
        <location evidence="1">Cell membrane</location>
        <topology evidence="1">Multi-pass membrane protein</topology>
    </subcellularLocation>
</comment>
<proteinExistence type="inferred from homology"/>
<keyword evidence="5 7" id="KW-1133">Transmembrane helix</keyword>
<accession>A0ABV6NH14</accession>
<reference evidence="9 10" key="1">
    <citation type="submission" date="2024-09" db="EMBL/GenBank/DDBJ databases">
        <authorList>
            <person name="Sun Q."/>
            <person name="Mori K."/>
        </authorList>
    </citation>
    <scope>NUCLEOTIDE SEQUENCE [LARGE SCALE GENOMIC DNA]</scope>
    <source>
        <strain evidence="9 10">NCAIM B.02301</strain>
    </source>
</reference>
<feature type="transmembrane region" description="Helical" evidence="7">
    <location>
        <begin position="166"/>
        <end position="185"/>
    </location>
</feature>
<organism evidence="9 10">
    <name type="scientific">Halalkalibacter alkalisediminis</name>
    <dbReference type="NCBI Taxonomy" id="935616"/>
    <lineage>
        <taxon>Bacteria</taxon>
        <taxon>Bacillati</taxon>
        <taxon>Bacillota</taxon>
        <taxon>Bacilli</taxon>
        <taxon>Bacillales</taxon>
        <taxon>Bacillaceae</taxon>
        <taxon>Halalkalibacter</taxon>
    </lineage>
</organism>
<evidence type="ECO:0000256" key="4">
    <source>
        <dbReference type="ARBA" id="ARBA00022692"/>
    </source>
</evidence>
<dbReference type="PANTHER" id="PTHR32309:SF31">
    <property type="entry name" value="CAPSULAR EXOPOLYSACCHARIDE FAMILY"/>
    <property type="match status" value="1"/>
</dbReference>
<name>A0ABV6NH14_9BACI</name>
<feature type="domain" description="Polysaccharide chain length determinant N-terminal" evidence="8">
    <location>
        <begin position="8"/>
        <end position="62"/>
    </location>
</feature>
<evidence type="ECO:0000256" key="6">
    <source>
        <dbReference type="ARBA" id="ARBA00023136"/>
    </source>
</evidence>
<evidence type="ECO:0000259" key="8">
    <source>
        <dbReference type="Pfam" id="PF02706"/>
    </source>
</evidence>
<keyword evidence="3" id="KW-1003">Cell membrane</keyword>
<evidence type="ECO:0000256" key="1">
    <source>
        <dbReference type="ARBA" id="ARBA00004651"/>
    </source>
</evidence>
<evidence type="ECO:0000256" key="3">
    <source>
        <dbReference type="ARBA" id="ARBA00022475"/>
    </source>
</evidence>
<gene>
    <name evidence="9" type="ORF">ACFFH4_13465</name>
</gene>
<sequence length="237" mass="26259">MEPRSGKEIEIKKIFNIIKKRLWILVLITMITTGAAAAYNQLNKPVPIYESTARIMISEDSKLFDTLIVIIKEPPIMQAVIEELGMERSAQGLSNQISVGRIDSSRIVTITARDQSHEQATIIANTVAAVYKREVANILDFHSVDIFAEAQVIENPWPINPASNRIIKLGFAAGIIIGIGFIFLLDSLDNRLRSARQVEKLLELPVLGTVSKMNKRTVELNKGKKTNPALRGDTIGS</sequence>
<dbReference type="Proteomes" id="UP001589833">
    <property type="component" value="Unassembled WGS sequence"/>
</dbReference>
<evidence type="ECO:0000256" key="5">
    <source>
        <dbReference type="ARBA" id="ARBA00022989"/>
    </source>
</evidence>
<feature type="transmembrane region" description="Helical" evidence="7">
    <location>
        <begin position="21"/>
        <end position="39"/>
    </location>
</feature>
<dbReference type="InterPro" id="IPR050445">
    <property type="entry name" value="Bact_polysacc_biosynth/exp"/>
</dbReference>
<dbReference type="EMBL" id="JBHLTR010000017">
    <property type="protein sequence ID" value="MFC0560055.1"/>
    <property type="molecule type" value="Genomic_DNA"/>
</dbReference>
<evidence type="ECO:0000313" key="10">
    <source>
        <dbReference type="Proteomes" id="UP001589833"/>
    </source>
</evidence>
<dbReference type="PANTHER" id="PTHR32309">
    <property type="entry name" value="TYROSINE-PROTEIN KINASE"/>
    <property type="match status" value="1"/>
</dbReference>
<evidence type="ECO:0000256" key="2">
    <source>
        <dbReference type="ARBA" id="ARBA00006683"/>
    </source>
</evidence>
<keyword evidence="10" id="KW-1185">Reference proteome</keyword>
<protein>
    <submittedName>
        <fullName evidence="9">YveK family protein</fullName>
    </submittedName>
</protein>
<dbReference type="Pfam" id="PF02706">
    <property type="entry name" value="Wzz"/>
    <property type="match status" value="1"/>
</dbReference>
<keyword evidence="6 7" id="KW-0472">Membrane</keyword>
<evidence type="ECO:0000256" key="7">
    <source>
        <dbReference type="SAM" id="Phobius"/>
    </source>
</evidence>
<comment type="caution">
    <text evidence="9">The sequence shown here is derived from an EMBL/GenBank/DDBJ whole genome shotgun (WGS) entry which is preliminary data.</text>
</comment>
<dbReference type="InterPro" id="IPR003856">
    <property type="entry name" value="LPS_length_determ_N"/>
</dbReference>
<keyword evidence="4 7" id="KW-0812">Transmembrane</keyword>
<evidence type="ECO:0000313" key="9">
    <source>
        <dbReference type="EMBL" id="MFC0560055.1"/>
    </source>
</evidence>
<dbReference type="RefSeq" id="WP_273840556.1">
    <property type="nucleotide sequence ID" value="NZ_JAQQWT010000002.1"/>
</dbReference>
<comment type="similarity">
    <text evidence="2">Belongs to the CpsC/CapA family.</text>
</comment>